<dbReference type="SUPFAM" id="SSF55729">
    <property type="entry name" value="Acyl-CoA N-acyltransferases (Nat)"/>
    <property type="match status" value="1"/>
</dbReference>
<name>A0A1B9J174_9TREE</name>
<reference evidence="6 7" key="1">
    <citation type="submission" date="2013-07" db="EMBL/GenBank/DDBJ databases">
        <title>The Genome Sequence of Kwoniella mangroviensis CBS10435.</title>
        <authorList>
            <consortium name="The Broad Institute Genome Sequencing Platform"/>
            <person name="Cuomo C."/>
            <person name="Litvintseva A."/>
            <person name="Chen Y."/>
            <person name="Heitman J."/>
            <person name="Sun S."/>
            <person name="Springer D."/>
            <person name="Dromer F."/>
            <person name="Young S.K."/>
            <person name="Zeng Q."/>
            <person name="Gargeya S."/>
            <person name="Fitzgerald M."/>
            <person name="Abouelleil A."/>
            <person name="Alvarado L."/>
            <person name="Berlin A.M."/>
            <person name="Chapman S.B."/>
            <person name="Dewar J."/>
            <person name="Goldberg J."/>
            <person name="Griggs A."/>
            <person name="Gujja S."/>
            <person name="Hansen M."/>
            <person name="Howarth C."/>
            <person name="Imamovic A."/>
            <person name="Larimer J."/>
            <person name="McCowan C."/>
            <person name="Murphy C."/>
            <person name="Pearson M."/>
            <person name="Priest M."/>
            <person name="Roberts A."/>
            <person name="Saif S."/>
            <person name="Shea T."/>
            <person name="Sykes S."/>
            <person name="Wortman J."/>
            <person name="Nusbaum C."/>
            <person name="Birren B."/>
        </authorList>
    </citation>
    <scope>NUCLEOTIDE SEQUENCE [LARGE SCALE GENOMIC DNA]</scope>
    <source>
        <strain evidence="6 7">CBS 10435</strain>
    </source>
</reference>
<feature type="compositionally biased region" description="Low complexity" evidence="5">
    <location>
        <begin position="142"/>
        <end position="155"/>
    </location>
</feature>
<evidence type="ECO:0000256" key="1">
    <source>
        <dbReference type="ARBA" id="ARBA00002307"/>
    </source>
</evidence>
<dbReference type="Proteomes" id="UP000092583">
    <property type="component" value="Unassembled WGS sequence"/>
</dbReference>
<dbReference type="GO" id="GO:0075523">
    <property type="term" value="P:viral translational frameshifting"/>
    <property type="evidence" value="ECO:0007669"/>
    <property type="project" value="UniProtKB-KW"/>
</dbReference>
<reference evidence="7" key="2">
    <citation type="submission" date="2013-12" db="EMBL/GenBank/DDBJ databases">
        <title>Evolution of pathogenesis and genome organization in the Tremellales.</title>
        <authorList>
            <person name="Cuomo C."/>
            <person name="Litvintseva A."/>
            <person name="Heitman J."/>
            <person name="Chen Y."/>
            <person name="Sun S."/>
            <person name="Springer D."/>
            <person name="Dromer F."/>
            <person name="Young S."/>
            <person name="Zeng Q."/>
            <person name="Chapman S."/>
            <person name="Gujja S."/>
            <person name="Saif S."/>
            <person name="Birren B."/>
        </authorList>
    </citation>
    <scope>NUCLEOTIDE SEQUENCE [LARGE SCALE GENOMIC DNA]</scope>
    <source>
        <strain evidence="7">CBS 10435</strain>
    </source>
</reference>
<evidence type="ECO:0000256" key="4">
    <source>
        <dbReference type="ARBA" id="ARBA00022758"/>
    </source>
</evidence>
<dbReference type="OrthoDB" id="5959761at2759"/>
<sequence>MSHSTKSININRNLCPAGALGNAGAGACSISSPLLFSATHNPNPPLAIARAGGQGGQIYVYAEDPENPSTSYASFAGGGRQWGPEASESSETMRESLTSYLHDPLSQQPGRSVQVDPLTPPSSFTPSVDIPISTTTPRHIQSTSLPLTPVSSSSLGDSNTSPPQPFKSNLPSTQTRTSRPDKRERQIISLISSIFPTHFQTISNLSITLEIVTPPSNVLKGFIVDTAKNGRTVFVHMEPNYTNEGALRPETLSPNFSQVLRPHDPLLSISPPKLSGGVGGGMYGMDIRESLTALLDLSSDALEANNLVLVLGRQEAEQDVLAETLHSLMYVGGQVLKSPSKTLGGWEWDIRKWVLVGMEL</sequence>
<dbReference type="InterPro" id="IPR016181">
    <property type="entry name" value="Acyl_CoA_acyltransferase"/>
</dbReference>
<evidence type="ECO:0000256" key="5">
    <source>
        <dbReference type="SAM" id="MobiDB-lite"/>
    </source>
</evidence>
<comment type="function">
    <text evidence="1">Ornithine decarboxylase (ODC) antizyme protein that negatively regulates ODC activity and intracellular polyamine biosynthesis in response to increased intracellular polyamine levels. Binds to ODC monomers, inhibiting the assembly of the functional ODC homodimer, and targets the monomers for ubiquitin-independent proteolytic destruction by the 26S proteasome.</text>
</comment>
<dbReference type="AlphaFoldDB" id="A0A1B9J174"/>
<gene>
    <name evidence="6" type="ORF">L486_01191</name>
</gene>
<keyword evidence="7" id="KW-1185">Reference proteome</keyword>
<dbReference type="InterPro" id="IPR002993">
    <property type="entry name" value="ODC_AZ"/>
</dbReference>
<keyword evidence="4" id="KW-0688">Ribosomal frameshifting</keyword>
<organism evidence="6 7">
    <name type="scientific">Kwoniella mangroviensis CBS 10435</name>
    <dbReference type="NCBI Taxonomy" id="1331196"/>
    <lineage>
        <taxon>Eukaryota</taxon>
        <taxon>Fungi</taxon>
        <taxon>Dikarya</taxon>
        <taxon>Basidiomycota</taxon>
        <taxon>Agaricomycotina</taxon>
        <taxon>Tremellomycetes</taxon>
        <taxon>Tremellales</taxon>
        <taxon>Cryptococcaceae</taxon>
        <taxon>Kwoniella</taxon>
    </lineage>
</organism>
<dbReference type="Gene3D" id="3.40.630.60">
    <property type="match status" value="1"/>
</dbReference>
<dbReference type="GO" id="GO:0008073">
    <property type="term" value="F:ornithine decarboxylase inhibitor activity"/>
    <property type="evidence" value="ECO:0007669"/>
    <property type="project" value="InterPro"/>
</dbReference>
<feature type="compositionally biased region" description="Polar residues" evidence="5">
    <location>
        <begin position="87"/>
        <end position="111"/>
    </location>
</feature>
<dbReference type="InterPro" id="IPR038581">
    <property type="entry name" value="ODC_AZ_sf"/>
</dbReference>
<evidence type="ECO:0000256" key="3">
    <source>
        <dbReference type="ARBA" id="ARBA00011486"/>
    </source>
</evidence>
<evidence type="ECO:0000313" key="7">
    <source>
        <dbReference type="Proteomes" id="UP000092583"/>
    </source>
</evidence>
<dbReference type="PROSITE" id="PS51257">
    <property type="entry name" value="PROKAR_LIPOPROTEIN"/>
    <property type="match status" value="1"/>
</dbReference>
<evidence type="ECO:0000256" key="2">
    <source>
        <dbReference type="ARBA" id="ARBA00008796"/>
    </source>
</evidence>
<dbReference type="Pfam" id="PF02100">
    <property type="entry name" value="ODC_AZ"/>
    <property type="match status" value="1"/>
</dbReference>
<dbReference type="EMBL" id="KI669459">
    <property type="protein sequence ID" value="OCF61540.1"/>
    <property type="molecule type" value="Genomic_DNA"/>
</dbReference>
<dbReference type="STRING" id="1331196.A0A1B9J174"/>
<proteinExistence type="inferred from homology"/>
<feature type="compositionally biased region" description="Polar residues" evidence="5">
    <location>
        <begin position="121"/>
        <end position="141"/>
    </location>
</feature>
<comment type="subunit">
    <text evidence="3">Interacts with ODC and thereby sterically blocks ODC homodimerization.</text>
</comment>
<feature type="region of interest" description="Disordered" evidence="5">
    <location>
        <begin position="74"/>
        <end position="183"/>
    </location>
</feature>
<protein>
    <submittedName>
        <fullName evidence="6">Uncharacterized protein</fullName>
    </submittedName>
</protein>
<comment type="similarity">
    <text evidence="2">Belongs to the ODC antizyme family.</text>
</comment>
<accession>A0A1B9J174</accession>
<evidence type="ECO:0000313" key="6">
    <source>
        <dbReference type="EMBL" id="OCF61540.1"/>
    </source>
</evidence>
<feature type="compositionally biased region" description="Polar residues" evidence="5">
    <location>
        <begin position="156"/>
        <end position="177"/>
    </location>
</feature>